<reference evidence="2 5" key="1">
    <citation type="submission" date="2017-01" db="EMBL/GenBank/DDBJ databases">
        <title>Complete genome sequence of Haloterrigena daqingensis type strain (JX313T).</title>
        <authorList>
            <person name="Shuang W."/>
        </authorList>
    </citation>
    <scope>NUCLEOTIDE SEQUENCE [LARGE SCALE GENOMIC DNA]</scope>
    <source>
        <strain evidence="5">JX313</strain>
        <strain evidence="2">JX313T</strain>
        <plasmid evidence="5">Plasmid unnamed2</plasmid>
        <plasmid evidence="2">unnamed2</plasmid>
    </source>
</reference>
<geneLocation type="plasmid" evidence="2">
    <name>unnamed2</name>
</geneLocation>
<feature type="region of interest" description="Disordered" evidence="1">
    <location>
        <begin position="109"/>
        <end position="180"/>
    </location>
</feature>
<dbReference type="KEGG" id="hda:BB347_18140"/>
<dbReference type="GeneID" id="30957905"/>
<keyword evidence="2" id="KW-0614">Plasmid</keyword>
<proteinExistence type="predicted"/>
<evidence type="ECO:0000313" key="3">
    <source>
        <dbReference type="EMBL" id="SIS06178.1"/>
    </source>
</evidence>
<gene>
    <name evidence="2" type="ORF">BB347_18140</name>
    <name evidence="3" type="ORF">SAMN05421809_3644</name>
</gene>
<organism evidence="3 4">
    <name type="scientific">Natronorubrum daqingense</name>
    <dbReference type="NCBI Taxonomy" id="588898"/>
    <lineage>
        <taxon>Archaea</taxon>
        <taxon>Methanobacteriati</taxon>
        <taxon>Methanobacteriota</taxon>
        <taxon>Stenosarchaea group</taxon>
        <taxon>Halobacteria</taxon>
        <taxon>Halobacteriales</taxon>
        <taxon>Natrialbaceae</taxon>
        <taxon>Natronorubrum</taxon>
    </lineage>
</organism>
<dbReference type="Proteomes" id="UP000185687">
    <property type="component" value="Unassembled WGS sequence"/>
</dbReference>
<sequence length="180" mass="19221">MHARDTWYEYTITLEVDSDLAKSIDESHVIDKTEAIVADADELGSAAKWFEVAETTDTTVTFELRVGTAHVHDVGEDAAREEAAAWASEMFDRVDASVAIDDLEYRGVTVPTEDGDVPIDEYHSSTSAGNDDENQDQGDSSEAVTIGSDGPSDGPEGTATADESKESESVTLDQVMGGSP</sequence>
<dbReference type="AlphaFoldDB" id="A0A1N7G0U5"/>
<dbReference type="RefSeq" id="WP_076584067.1">
    <property type="nucleotide sequence ID" value="NZ_CP019329.1"/>
</dbReference>
<name>A0A1N7G0U5_9EURY</name>
<dbReference type="EMBL" id="FTNP01000008">
    <property type="protein sequence ID" value="SIS06178.1"/>
    <property type="molecule type" value="Genomic_DNA"/>
</dbReference>
<dbReference type="OrthoDB" id="377880at2157"/>
<reference evidence="3 4" key="2">
    <citation type="submission" date="2017-01" db="EMBL/GenBank/DDBJ databases">
        <authorList>
            <person name="Mah S.A."/>
            <person name="Swanson W.J."/>
            <person name="Moy G.W."/>
            <person name="Vacquier V.D."/>
        </authorList>
    </citation>
    <scope>NUCLEOTIDE SEQUENCE [LARGE SCALE GENOMIC DNA]</scope>
    <source>
        <strain evidence="3 4">CGMCC 1.8909</strain>
    </source>
</reference>
<dbReference type="Proteomes" id="UP000187321">
    <property type="component" value="Plasmid unnamed2"/>
</dbReference>
<protein>
    <submittedName>
        <fullName evidence="3">Uncharacterized protein</fullName>
    </submittedName>
</protein>
<evidence type="ECO:0000313" key="4">
    <source>
        <dbReference type="Proteomes" id="UP000185687"/>
    </source>
</evidence>
<dbReference type="EMBL" id="CP019329">
    <property type="protein sequence ID" value="APX98615.1"/>
    <property type="molecule type" value="Genomic_DNA"/>
</dbReference>
<evidence type="ECO:0000256" key="1">
    <source>
        <dbReference type="SAM" id="MobiDB-lite"/>
    </source>
</evidence>
<evidence type="ECO:0000313" key="2">
    <source>
        <dbReference type="EMBL" id="APX98615.1"/>
    </source>
</evidence>
<accession>A0A1N7G0U5</accession>
<evidence type="ECO:0000313" key="5">
    <source>
        <dbReference type="Proteomes" id="UP000187321"/>
    </source>
</evidence>
<keyword evidence="4" id="KW-1185">Reference proteome</keyword>